<name>A0A3P7LAJ8_STRVU</name>
<evidence type="ECO:0008006" key="3">
    <source>
        <dbReference type="Google" id="ProtNLM"/>
    </source>
</evidence>
<evidence type="ECO:0000313" key="1">
    <source>
        <dbReference type="EMBL" id="VDM79755.1"/>
    </source>
</evidence>
<dbReference type="AlphaFoldDB" id="A0A3P7LAJ8"/>
<proteinExistence type="predicted"/>
<organism evidence="1 2">
    <name type="scientific">Strongylus vulgaris</name>
    <name type="common">Blood worm</name>
    <dbReference type="NCBI Taxonomy" id="40348"/>
    <lineage>
        <taxon>Eukaryota</taxon>
        <taxon>Metazoa</taxon>
        <taxon>Ecdysozoa</taxon>
        <taxon>Nematoda</taxon>
        <taxon>Chromadorea</taxon>
        <taxon>Rhabditida</taxon>
        <taxon>Rhabditina</taxon>
        <taxon>Rhabditomorpha</taxon>
        <taxon>Strongyloidea</taxon>
        <taxon>Strongylidae</taxon>
        <taxon>Strongylus</taxon>
    </lineage>
</organism>
<keyword evidence="2" id="KW-1185">Reference proteome</keyword>
<protein>
    <recommendedName>
        <fullName evidence="3">Retrotransposon gag domain-containing protein</fullName>
    </recommendedName>
</protein>
<dbReference type="OrthoDB" id="5871270at2759"/>
<dbReference type="EMBL" id="UYYB01106227">
    <property type="protein sequence ID" value="VDM79755.1"/>
    <property type="molecule type" value="Genomic_DNA"/>
</dbReference>
<evidence type="ECO:0000313" key="2">
    <source>
        <dbReference type="Proteomes" id="UP000270094"/>
    </source>
</evidence>
<sequence>MEPHEKRRGANDRPTRRLSLCHLQAKTGESVLAFANKFLRLVCAATPGQDPETQKQRMLEEYVSRLHSNLRHHVELDNLFSRRGGR</sequence>
<reference evidence="1 2" key="1">
    <citation type="submission" date="2018-11" db="EMBL/GenBank/DDBJ databases">
        <authorList>
            <consortium name="Pathogen Informatics"/>
        </authorList>
    </citation>
    <scope>NUCLEOTIDE SEQUENCE [LARGE SCALE GENOMIC DNA]</scope>
</reference>
<dbReference type="Proteomes" id="UP000270094">
    <property type="component" value="Unassembled WGS sequence"/>
</dbReference>
<gene>
    <name evidence="1" type="ORF">SVUK_LOCUS14753</name>
</gene>
<accession>A0A3P7LAJ8</accession>